<organism evidence="3 4">
    <name type="scientific">Tribonema minus</name>
    <dbReference type="NCBI Taxonomy" id="303371"/>
    <lineage>
        <taxon>Eukaryota</taxon>
        <taxon>Sar</taxon>
        <taxon>Stramenopiles</taxon>
        <taxon>Ochrophyta</taxon>
        <taxon>PX clade</taxon>
        <taxon>Xanthophyceae</taxon>
        <taxon>Tribonematales</taxon>
        <taxon>Tribonemataceae</taxon>
        <taxon>Tribonema</taxon>
    </lineage>
</organism>
<accession>A0A836CLQ9</accession>
<dbReference type="Gene3D" id="3.10.50.40">
    <property type="match status" value="1"/>
</dbReference>
<feature type="non-terminal residue" evidence="3">
    <location>
        <position position="146"/>
    </location>
</feature>
<feature type="domain" description="PPIase FKBP-type" evidence="2">
    <location>
        <begin position="28"/>
        <end position="120"/>
    </location>
</feature>
<dbReference type="PANTHER" id="PTHR47860:SF1">
    <property type="entry name" value="PEPTIDYL-PROLYL CIS-TRANS ISOMERASE FKBP17-1, CHLOROPLASTIC"/>
    <property type="match status" value="1"/>
</dbReference>
<reference evidence="3" key="1">
    <citation type="submission" date="2021-02" db="EMBL/GenBank/DDBJ databases">
        <title>First Annotated Genome of the Yellow-green Alga Tribonema minus.</title>
        <authorList>
            <person name="Mahan K.M."/>
        </authorList>
    </citation>
    <scope>NUCLEOTIDE SEQUENCE</scope>
    <source>
        <strain evidence="3">UTEX B ZZ1240</strain>
    </source>
</reference>
<dbReference type="AlphaFoldDB" id="A0A836CLQ9"/>
<dbReference type="InterPro" id="IPR046357">
    <property type="entry name" value="PPIase_dom_sf"/>
</dbReference>
<sequence>KKLTYQTTDSGLSYADIKIGTGREVEVGRRVNMHFIGRLAGRQGWQFENTYENGEPFRFTLGRDRVLLGLEEGVKGMREGGKRRLVVPSTIGYVDKSIMPVPVSFSNRQRLYATVLNEVRRTREREALGQDLAGVVVLDVEVVRVL</sequence>
<comment type="caution">
    <text evidence="3">The sequence shown here is derived from an EMBL/GenBank/DDBJ whole genome shotgun (WGS) entry which is preliminary data.</text>
</comment>
<dbReference type="Pfam" id="PF00254">
    <property type="entry name" value="FKBP_C"/>
    <property type="match status" value="1"/>
</dbReference>
<keyword evidence="4" id="KW-1185">Reference proteome</keyword>
<protein>
    <recommendedName>
        <fullName evidence="1">peptidylprolyl isomerase</fullName>
        <ecNumber evidence="1">5.2.1.8</ecNumber>
    </recommendedName>
</protein>
<evidence type="ECO:0000313" key="4">
    <source>
        <dbReference type="Proteomes" id="UP000664859"/>
    </source>
</evidence>
<dbReference type="EMBL" id="JAFCMP010000040">
    <property type="protein sequence ID" value="KAG5190029.1"/>
    <property type="molecule type" value="Genomic_DNA"/>
</dbReference>
<dbReference type="Proteomes" id="UP000664859">
    <property type="component" value="Unassembled WGS sequence"/>
</dbReference>
<evidence type="ECO:0000313" key="3">
    <source>
        <dbReference type="EMBL" id="KAG5190029.1"/>
    </source>
</evidence>
<dbReference type="OrthoDB" id="77911at2759"/>
<dbReference type="GO" id="GO:0003755">
    <property type="term" value="F:peptidyl-prolyl cis-trans isomerase activity"/>
    <property type="evidence" value="ECO:0007669"/>
    <property type="project" value="UniProtKB-KW"/>
</dbReference>
<dbReference type="SUPFAM" id="SSF54534">
    <property type="entry name" value="FKBP-like"/>
    <property type="match status" value="1"/>
</dbReference>
<comment type="catalytic activity">
    <reaction evidence="1">
        <text>[protein]-peptidylproline (omega=180) = [protein]-peptidylproline (omega=0)</text>
        <dbReference type="Rhea" id="RHEA:16237"/>
        <dbReference type="Rhea" id="RHEA-COMP:10747"/>
        <dbReference type="Rhea" id="RHEA-COMP:10748"/>
        <dbReference type="ChEBI" id="CHEBI:83833"/>
        <dbReference type="ChEBI" id="CHEBI:83834"/>
        <dbReference type="EC" id="5.2.1.8"/>
    </reaction>
</comment>
<keyword evidence="1" id="KW-0413">Isomerase</keyword>
<dbReference type="InterPro" id="IPR044197">
    <property type="entry name" value="FKBP17-1-like"/>
</dbReference>
<dbReference type="InterPro" id="IPR001179">
    <property type="entry name" value="PPIase_FKBP_dom"/>
</dbReference>
<evidence type="ECO:0000259" key="2">
    <source>
        <dbReference type="PROSITE" id="PS50059"/>
    </source>
</evidence>
<feature type="non-terminal residue" evidence="3">
    <location>
        <position position="1"/>
    </location>
</feature>
<proteinExistence type="predicted"/>
<dbReference type="EC" id="5.2.1.8" evidence="1"/>
<name>A0A836CLQ9_9STRA</name>
<gene>
    <name evidence="3" type="ORF">JKP88DRAFT_299968</name>
</gene>
<evidence type="ECO:0000256" key="1">
    <source>
        <dbReference type="PROSITE-ProRule" id="PRU00277"/>
    </source>
</evidence>
<dbReference type="PANTHER" id="PTHR47860">
    <property type="entry name" value="PEPTIDYL-PROLYL CIS-TRANS ISOMERASE FKBP17-1, CHLOROPLASTIC"/>
    <property type="match status" value="1"/>
</dbReference>
<dbReference type="PROSITE" id="PS50059">
    <property type="entry name" value="FKBP_PPIASE"/>
    <property type="match status" value="1"/>
</dbReference>
<keyword evidence="1" id="KW-0697">Rotamase</keyword>